<evidence type="ECO:0000256" key="1">
    <source>
        <dbReference type="SAM" id="Coils"/>
    </source>
</evidence>
<evidence type="ECO:0000313" key="4">
    <source>
        <dbReference type="Proteomes" id="UP000501690"/>
    </source>
</evidence>
<dbReference type="Proteomes" id="UP000501690">
    <property type="component" value="Linkage Group LG6"/>
</dbReference>
<reference evidence="3 4" key="1">
    <citation type="submission" date="2019-04" db="EMBL/GenBank/DDBJ databases">
        <title>An improved genome assembly and genetic linkage map for asparagus bean, Vigna unguiculata ssp. sesquipedialis.</title>
        <authorList>
            <person name="Xia Q."/>
            <person name="Zhang R."/>
            <person name="Dong Y."/>
        </authorList>
    </citation>
    <scope>NUCLEOTIDE SEQUENCE [LARGE SCALE GENOMIC DNA]</scope>
    <source>
        <tissue evidence="3">Leaf</tissue>
    </source>
</reference>
<keyword evidence="4" id="KW-1185">Reference proteome</keyword>
<dbReference type="PANTHER" id="PTHR14523:SF1">
    <property type="entry name" value="HOMOLOGOUS RECOMBINATION OB-FOLD PROTEIN"/>
    <property type="match status" value="1"/>
</dbReference>
<dbReference type="GO" id="GO:0000725">
    <property type="term" value="P:recombinational repair"/>
    <property type="evidence" value="ECO:0007669"/>
    <property type="project" value="InterPro"/>
</dbReference>
<accession>A0A4D6M3U8</accession>
<protein>
    <recommendedName>
        <fullName evidence="2">Homologous recombination OB-fold protein OB-fold domain-containing protein</fullName>
    </recommendedName>
</protein>
<keyword evidence="1" id="KW-0175">Coiled coil</keyword>
<dbReference type="InterPro" id="IPR028045">
    <property type="entry name" value="HROB"/>
</dbReference>
<dbReference type="AlphaFoldDB" id="A0A4D6M3U8"/>
<dbReference type="PANTHER" id="PTHR14523">
    <property type="entry name" value="UNCHARACTERIZED PROTEIN C17ORF53 HOMOLOG"/>
    <property type="match status" value="1"/>
</dbReference>
<sequence length="509" mass="57581">MRYIPLNGFVDEGLKAFVGLQMREAIETGRSRKRTNRDGESTPFFRMENQRSASAHHSPHRTVHAASSLNSFKTLRTHLLKYVDCNPPTEPKTSDPDLDRKEHEIPFSRLIQNPLTVLYQNHFIAANSKSFVSPPRKSLITLNPSSHGASPNRSRTNPNVVDGKPFVIRWKWKALKLEDQKKIVKQLDDEIKIQVCDFVKIQYIVHVDCVLRDIHCSKVEGLSVVGDEVQFDDEIYGELGSLFDGEAVTIKTITKKIKSMIVWEWSITKEHKRNVILRIALNLREGGVMDEEVDDVQSNPKSPIYAKQKLKINNRRIDDLEAKLKKLREDLNKCEKPQPSPCKVSLDEVEDNHCEPNPEKMRDLAIVPCNESEKVSLDVDRKLARSAQMEPWEGLDIDDSNMETIFKKCNSNINLIPGPAGLVGDGDMKFPSKLDAKLHTQKSLDEDMLAFMACIVKDCKHNGLGDMKITIKDQSGTAKASVHKKVVQDENFGPNIDIGSVMLLQDVLS</sequence>
<proteinExistence type="predicted"/>
<evidence type="ECO:0000313" key="3">
    <source>
        <dbReference type="EMBL" id="QCD95413.1"/>
    </source>
</evidence>
<feature type="domain" description="Homologous recombination OB-fold protein OB-fold" evidence="2">
    <location>
        <begin position="450"/>
        <end position="507"/>
    </location>
</feature>
<dbReference type="Pfam" id="PF15072">
    <property type="entry name" value="HROB"/>
    <property type="match status" value="1"/>
</dbReference>
<organism evidence="3 4">
    <name type="scientific">Vigna unguiculata</name>
    <name type="common">Cowpea</name>
    <dbReference type="NCBI Taxonomy" id="3917"/>
    <lineage>
        <taxon>Eukaryota</taxon>
        <taxon>Viridiplantae</taxon>
        <taxon>Streptophyta</taxon>
        <taxon>Embryophyta</taxon>
        <taxon>Tracheophyta</taxon>
        <taxon>Spermatophyta</taxon>
        <taxon>Magnoliopsida</taxon>
        <taxon>eudicotyledons</taxon>
        <taxon>Gunneridae</taxon>
        <taxon>Pentapetalae</taxon>
        <taxon>rosids</taxon>
        <taxon>fabids</taxon>
        <taxon>Fabales</taxon>
        <taxon>Fabaceae</taxon>
        <taxon>Papilionoideae</taxon>
        <taxon>50 kb inversion clade</taxon>
        <taxon>NPAAA clade</taxon>
        <taxon>indigoferoid/millettioid clade</taxon>
        <taxon>Phaseoleae</taxon>
        <taxon>Vigna</taxon>
    </lineage>
</organism>
<dbReference type="EMBL" id="CP039350">
    <property type="protein sequence ID" value="QCD95413.1"/>
    <property type="molecule type" value="Genomic_DNA"/>
</dbReference>
<gene>
    <name evidence="3" type="ORF">DEO72_LG6g106</name>
</gene>
<evidence type="ECO:0000259" key="2">
    <source>
        <dbReference type="Pfam" id="PF15072"/>
    </source>
</evidence>
<feature type="coiled-coil region" evidence="1">
    <location>
        <begin position="310"/>
        <end position="337"/>
    </location>
</feature>
<dbReference type="InterPro" id="IPR058570">
    <property type="entry name" value="HROB_OB"/>
</dbReference>
<name>A0A4D6M3U8_VIGUN</name>